<dbReference type="InterPro" id="IPR027437">
    <property type="entry name" value="Rbsml_uS13_C"/>
</dbReference>
<dbReference type="GO" id="GO:0005739">
    <property type="term" value="C:mitochondrion"/>
    <property type="evidence" value="ECO:0007669"/>
    <property type="project" value="TreeGrafter"/>
</dbReference>
<organism evidence="5 6">
    <name type="scientific">Leucosporidium creatinivorum</name>
    <dbReference type="NCBI Taxonomy" id="106004"/>
    <lineage>
        <taxon>Eukaryota</taxon>
        <taxon>Fungi</taxon>
        <taxon>Dikarya</taxon>
        <taxon>Basidiomycota</taxon>
        <taxon>Pucciniomycotina</taxon>
        <taxon>Microbotryomycetes</taxon>
        <taxon>Leucosporidiales</taxon>
        <taxon>Leucosporidium</taxon>
    </lineage>
</organism>
<dbReference type="PANTHER" id="PTHR10871">
    <property type="entry name" value="30S RIBOSOMAL PROTEIN S13/40S RIBOSOMAL PROTEIN S18"/>
    <property type="match status" value="1"/>
</dbReference>
<evidence type="ECO:0000256" key="2">
    <source>
        <dbReference type="ARBA" id="ARBA00022980"/>
    </source>
</evidence>
<evidence type="ECO:0000256" key="1">
    <source>
        <dbReference type="ARBA" id="ARBA00008080"/>
    </source>
</evidence>
<evidence type="ECO:0000256" key="4">
    <source>
        <dbReference type="SAM" id="MobiDB-lite"/>
    </source>
</evidence>
<evidence type="ECO:0000313" key="5">
    <source>
        <dbReference type="EMBL" id="ORY90755.1"/>
    </source>
</evidence>
<dbReference type="Gene3D" id="1.10.8.50">
    <property type="match status" value="1"/>
</dbReference>
<accession>A0A1Y2G1K2</accession>
<dbReference type="Pfam" id="PF00416">
    <property type="entry name" value="Ribosomal_S13"/>
    <property type="match status" value="1"/>
</dbReference>
<comment type="caution">
    <text evidence="5">The sequence shown here is derived from an EMBL/GenBank/DDBJ whole genome shotgun (WGS) entry which is preliminary data.</text>
</comment>
<dbReference type="InterPro" id="IPR010979">
    <property type="entry name" value="Ribosomal_uS13-like_H2TH"/>
</dbReference>
<dbReference type="FunCoup" id="A0A1Y2G1K2">
    <property type="interactions" value="167"/>
</dbReference>
<keyword evidence="3" id="KW-0687">Ribonucleoprotein</keyword>
<dbReference type="GO" id="GO:0003735">
    <property type="term" value="F:structural constituent of ribosome"/>
    <property type="evidence" value="ECO:0007669"/>
    <property type="project" value="InterPro"/>
</dbReference>
<dbReference type="GO" id="GO:0015935">
    <property type="term" value="C:small ribosomal subunit"/>
    <property type="evidence" value="ECO:0007669"/>
    <property type="project" value="TreeGrafter"/>
</dbReference>
<dbReference type="STRING" id="106004.A0A1Y2G1K2"/>
<dbReference type="AlphaFoldDB" id="A0A1Y2G1K2"/>
<evidence type="ECO:0000313" key="6">
    <source>
        <dbReference type="Proteomes" id="UP000193467"/>
    </source>
</evidence>
<sequence>MVNLLGATLPDRKLVKIALLAFHGINHHTSARIMARLQFHDQLRVADLSEPQLNALSALLSAPAAAPRPSTPLRPFSLSSPSSSAELTARDPPPPTSDPITSLIIEEDLRRQMRADIAHHRTIGNLTGRQHAMGLPVRGQRNKTNGRTAKRLNRIERRNFGTMTGGPGASFARSTVLGELRTLHAAQGRPSLW</sequence>
<dbReference type="PANTHER" id="PTHR10871:SF1">
    <property type="entry name" value="SMALL RIBOSOMAL SUBUNIT PROTEIN US13M"/>
    <property type="match status" value="1"/>
</dbReference>
<dbReference type="Gene3D" id="4.10.910.10">
    <property type="entry name" value="30s ribosomal protein s13, domain 2"/>
    <property type="match status" value="1"/>
</dbReference>
<comment type="similarity">
    <text evidence="1">Belongs to the universal ribosomal protein uS13 family.</text>
</comment>
<dbReference type="SUPFAM" id="SSF46946">
    <property type="entry name" value="S13-like H2TH domain"/>
    <property type="match status" value="1"/>
</dbReference>
<dbReference type="OrthoDB" id="525520at2759"/>
<dbReference type="Proteomes" id="UP000193467">
    <property type="component" value="Unassembled WGS sequence"/>
</dbReference>
<keyword evidence="2" id="KW-0689">Ribosomal protein</keyword>
<dbReference type="GO" id="GO:0006412">
    <property type="term" value="P:translation"/>
    <property type="evidence" value="ECO:0007669"/>
    <property type="project" value="InterPro"/>
</dbReference>
<dbReference type="InterPro" id="IPR001892">
    <property type="entry name" value="Ribosomal_uS13"/>
</dbReference>
<dbReference type="GO" id="GO:0003723">
    <property type="term" value="F:RNA binding"/>
    <property type="evidence" value="ECO:0007669"/>
    <property type="project" value="InterPro"/>
</dbReference>
<evidence type="ECO:0000256" key="3">
    <source>
        <dbReference type="ARBA" id="ARBA00023274"/>
    </source>
</evidence>
<dbReference type="EMBL" id="MCGR01000003">
    <property type="protein sequence ID" value="ORY90755.1"/>
    <property type="molecule type" value="Genomic_DNA"/>
</dbReference>
<name>A0A1Y2G1K2_9BASI</name>
<dbReference type="PROSITE" id="PS50159">
    <property type="entry name" value="RIBOSOMAL_S13_2"/>
    <property type="match status" value="1"/>
</dbReference>
<gene>
    <name evidence="5" type="ORF">BCR35DRAFT_274745</name>
</gene>
<proteinExistence type="inferred from homology"/>
<feature type="region of interest" description="Disordered" evidence="4">
    <location>
        <begin position="66"/>
        <end position="100"/>
    </location>
</feature>
<reference evidence="5 6" key="1">
    <citation type="submission" date="2016-07" db="EMBL/GenBank/DDBJ databases">
        <title>Pervasive Adenine N6-methylation of Active Genes in Fungi.</title>
        <authorList>
            <consortium name="DOE Joint Genome Institute"/>
            <person name="Mondo S.J."/>
            <person name="Dannebaum R.O."/>
            <person name="Kuo R.C."/>
            <person name="Labutti K."/>
            <person name="Haridas S."/>
            <person name="Kuo A."/>
            <person name="Salamov A."/>
            <person name="Ahrendt S.R."/>
            <person name="Lipzen A."/>
            <person name="Sullivan W."/>
            <person name="Andreopoulos W.B."/>
            <person name="Clum A."/>
            <person name="Lindquist E."/>
            <person name="Daum C."/>
            <person name="Ramamoorthy G.K."/>
            <person name="Gryganskyi A."/>
            <person name="Culley D."/>
            <person name="Magnuson J.K."/>
            <person name="James T.Y."/>
            <person name="O'Malley M.A."/>
            <person name="Stajich J.E."/>
            <person name="Spatafora J.W."/>
            <person name="Visel A."/>
            <person name="Grigoriev I.V."/>
        </authorList>
    </citation>
    <scope>NUCLEOTIDE SEQUENCE [LARGE SCALE GENOMIC DNA]</scope>
    <source>
        <strain evidence="5 6">62-1032</strain>
    </source>
</reference>
<protein>
    <submittedName>
        <fullName evidence="5">Uncharacterized protein</fullName>
    </submittedName>
</protein>
<keyword evidence="6" id="KW-1185">Reference proteome</keyword>
<feature type="compositionally biased region" description="Low complexity" evidence="4">
    <location>
        <begin position="66"/>
        <end position="84"/>
    </location>
</feature>
<dbReference type="InParanoid" id="A0A1Y2G1K2"/>